<dbReference type="Proteomes" id="UP000182089">
    <property type="component" value="Unassembled WGS sequence"/>
</dbReference>
<organism evidence="2 3">
    <name type="scientific">Ligilactobacillus ruminis</name>
    <dbReference type="NCBI Taxonomy" id="1623"/>
    <lineage>
        <taxon>Bacteria</taxon>
        <taxon>Bacillati</taxon>
        <taxon>Bacillota</taxon>
        <taxon>Bacilli</taxon>
        <taxon>Lactobacillales</taxon>
        <taxon>Lactobacillaceae</taxon>
        <taxon>Ligilactobacillus</taxon>
    </lineage>
</organism>
<accession>A0ABY1AE40</accession>
<name>A0ABY1AE40_9LACO</name>
<keyword evidence="1" id="KW-1133">Transmembrane helix</keyword>
<evidence type="ECO:0000313" key="3">
    <source>
        <dbReference type="Proteomes" id="UP000182089"/>
    </source>
</evidence>
<evidence type="ECO:0000313" key="2">
    <source>
        <dbReference type="EMBL" id="SEM95847.1"/>
    </source>
</evidence>
<keyword evidence="1" id="KW-0472">Membrane</keyword>
<evidence type="ECO:0008006" key="4">
    <source>
        <dbReference type="Google" id="ProtNLM"/>
    </source>
</evidence>
<evidence type="ECO:0000256" key="1">
    <source>
        <dbReference type="SAM" id="Phobius"/>
    </source>
</evidence>
<sequence>MKKEAFILADALSGLGVVVVLVWILCLCWQQSLKQEQKAYIDMQANLALLKKTNQLESEIIYQHVKGAKKVYEITVGEKNISIKK</sequence>
<dbReference type="EMBL" id="FOCC01000016">
    <property type="protein sequence ID" value="SEM95847.1"/>
    <property type="molecule type" value="Genomic_DNA"/>
</dbReference>
<keyword evidence="1" id="KW-0812">Transmembrane</keyword>
<proteinExistence type="predicted"/>
<reference evidence="2 3" key="1">
    <citation type="submission" date="2016-10" db="EMBL/GenBank/DDBJ databases">
        <authorList>
            <person name="Varghese N."/>
            <person name="Submissions S."/>
        </authorList>
    </citation>
    <scope>NUCLEOTIDE SEQUENCE [LARGE SCALE GENOMIC DNA]</scope>
    <source>
        <strain evidence="2 3">WC1T17</strain>
    </source>
</reference>
<protein>
    <recommendedName>
        <fullName evidence="4">Competence protein ComGE</fullName>
    </recommendedName>
</protein>
<comment type="caution">
    <text evidence="2">The sequence shown here is derived from an EMBL/GenBank/DDBJ whole genome shotgun (WGS) entry which is preliminary data.</text>
</comment>
<gene>
    <name evidence="2" type="ORF">SAMN05216431_11613</name>
</gene>
<feature type="transmembrane region" description="Helical" evidence="1">
    <location>
        <begin position="6"/>
        <end position="29"/>
    </location>
</feature>